<accession>A0A4R5B4G9</accession>
<comment type="caution">
    <text evidence="3">The sequence shown here is derived from an EMBL/GenBank/DDBJ whole genome shotgun (WGS) entry which is preliminary data.</text>
</comment>
<sequence length="211" mass="22399">MGLKTWFAGQSEGTRIAIIGGTFTILAGVLAAVVAGIFAIISANSSDKDASKDKDPKPSRSAARPTSSPTAPAATSTCAKKLRVLSPKNGAKIVGPEGVSIVGEACGLQNEYGWVFDRDYDSGYLYFAYAEKPAPAVSKNGRWGVRNQPMGNEGDNETPYTITVVLASEGCNRVLLALKSDHGDYRIRELPGGCEEADRIDVTVTWKESLP</sequence>
<feature type="region of interest" description="Disordered" evidence="1">
    <location>
        <begin position="47"/>
        <end position="75"/>
    </location>
</feature>
<dbReference type="EMBL" id="SMKU01000142">
    <property type="protein sequence ID" value="TDD81118.1"/>
    <property type="molecule type" value="Genomic_DNA"/>
</dbReference>
<protein>
    <submittedName>
        <fullName evidence="3">Uncharacterized protein</fullName>
    </submittedName>
</protein>
<feature type="compositionally biased region" description="Basic and acidic residues" evidence="1">
    <location>
        <begin position="47"/>
        <end position="58"/>
    </location>
</feature>
<gene>
    <name evidence="3" type="ORF">E1298_24660</name>
</gene>
<reference evidence="3 4" key="1">
    <citation type="submission" date="2019-03" db="EMBL/GenBank/DDBJ databases">
        <title>Draft genome sequences of novel Actinobacteria.</title>
        <authorList>
            <person name="Sahin N."/>
            <person name="Ay H."/>
            <person name="Saygin H."/>
        </authorList>
    </citation>
    <scope>NUCLEOTIDE SEQUENCE [LARGE SCALE GENOMIC DNA]</scope>
    <source>
        <strain evidence="3 4">H3C3</strain>
    </source>
</reference>
<evidence type="ECO:0000313" key="4">
    <source>
        <dbReference type="Proteomes" id="UP000294513"/>
    </source>
</evidence>
<dbReference type="RefSeq" id="WP_131897193.1">
    <property type="nucleotide sequence ID" value="NZ_SMKU01000142.1"/>
</dbReference>
<dbReference type="AlphaFoldDB" id="A0A4R5B4G9"/>
<name>A0A4R5B4G9_9ACTN</name>
<organism evidence="3 4">
    <name type="scientific">Actinomadura rubrisoli</name>
    <dbReference type="NCBI Taxonomy" id="2530368"/>
    <lineage>
        <taxon>Bacteria</taxon>
        <taxon>Bacillati</taxon>
        <taxon>Actinomycetota</taxon>
        <taxon>Actinomycetes</taxon>
        <taxon>Streptosporangiales</taxon>
        <taxon>Thermomonosporaceae</taxon>
        <taxon>Actinomadura</taxon>
    </lineage>
</organism>
<keyword evidence="2" id="KW-0472">Membrane</keyword>
<keyword evidence="2" id="KW-0812">Transmembrane</keyword>
<evidence type="ECO:0000256" key="2">
    <source>
        <dbReference type="SAM" id="Phobius"/>
    </source>
</evidence>
<evidence type="ECO:0000313" key="3">
    <source>
        <dbReference type="EMBL" id="TDD81118.1"/>
    </source>
</evidence>
<feature type="transmembrane region" description="Helical" evidence="2">
    <location>
        <begin position="16"/>
        <end position="41"/>
    </location>
</feature>
<feature type="compositionally biased region" description="Low complexity" evidence="1">
    <location>
        <begin position="59"/>
        <end position="75"/>
    </location>
</feature>
<keyword evidence="2" id="KW-1133">Transmembrane helix</keyword>
<keyword evidence="4" id="KW-1185">Reference proteome</keyword>
<dbReference type="Proteomes" id="UP000294513">
    <property type="component" value="Unassembled WGS sequence"/>
</dbReference>
<proteinExistence type="predicted"/>
<evidence type="ECO:0000256" key="1">
    <source>
        <dbReference type="SAM" id="MobiDB-lite"/>
    </source>
</evidence>